<evidence type="ECO:0000256" key="7">
    <source>
        <dbReference type="ARBA" id="ARBA00022759"/>
    </source>
</evidence>
<feature type="region of interest" description="Disordered" evidence="11">
    <location>
        <begin position="692"/>
        <end position="748"/>
    </location>
</feature>
<evidence type="ECO:0000313" key="14">
    <source>
        <dbReference type="Proteomes" id="UP000199207"/>
    </source>
</evidence>
<dbReference type="STRING" id="910347.SAMN05421773_110212"/>
<dbReference type="Gene3D" id="3.40.50.300">
    <property type="entry name" value="P-loop containing nucleotide triphosphate hydrolases"/>
    <property type="match status" value="2"/>
</dbReference>
<keyword evidence="8" id="KW-0378">Hydrolase</keyword>
<evidence type="ECO:0000256" key="10">
    <source>
        <dbReference type="ARBA" id="ARBA00023125"/>
    </source>
</evidence>
<keyword evidence="6" id="KW-0680">Restriction system</keyword>
<dbReference type="Pfam" id="PF22679">
    <property type="entry name" value="T1R_D3-like"/>
    <property type="match status" value="1"/>
</dbReference>
<dbReference type="InterPro" id="IPR040980">
    <property type="entry name" value="SWI2_SNF2"/>
</dbReference>
<comment type="catalytic activity">
    <reaction evidence="1">
        <text>Endonucleolytic cleavage of DNA to give random double-stranded fragments with terminal 5'-phosphates, ATP is simultaneously hydrolyzed.</text>
        <dbReference type="EC" id="3.1.21.3"/>
    </reaction>
</comment>
<evidence type="ECO:0000256" key="2">
    <source>
        <dbReference type="ARBA" id="ARBA00008598"/>
    </source>
</evidence>
<dbReference type="InterPro" id="IPR027417">
    <property type="entry name" value="P-loop_NTPase"/>
</dbReference>
<dbReference type="GO" id="GO:0005524">
    <property type="term" value="F:ATP binding"/>
    <property type="evidence" value="ECO:0007669"/>
    <property type="project" value="UniProtKB-KW"/>
</dbReference>
<dbReference type="PANTHER" id="PTHR30195:SF15">
    <property type="entry name" value="TYPE I RESTRICTION ENZYME HINDI ENDONUCLEASE SUBUNIT"/>
    <property type="match status" value="1"/>
</dbReference>
<evidence type="ECO:0000313" key="13">
    <source>
        <dbReference type="EMBL" id="SFD15882.1"/>
    </source>
</evidence>
<evidence type="ECO:0000256" key="4">
    <source>
        <dbReference type="ARBA" id="ARBA00022722"/>
    </source>
</evidence>
<dbReference type="EMBL" id="FOLM01000010">
    <property type="protein sequence ID" value="SFD15882.1"/>
    <property type="molecule type" value="Genomic_DNA"/>
</dbReference>
<dbReference type="InterPro" id="IPR014001">
    <property type="entry name" value="Helicase_ATP-bd"/>
</dbReference>
<dbReference type="CDD" id="cd18800">
    <property type="entry name" value="SF2_C_EcoR124I-like"/>
    <property type="match status" value="1"/>
</dbReference>
<feature type="domain" description="Helicase ATP-binding" evidence="12">
    <location>
        <begin position="303"/>
        <end position="519"/>
    </location>
</feature>
<evidence type="ECO:0000256" key="8">
    <source>
        <dbReference type="ARBA" id="ARBA00022801"/>
    </source>
</evidence>
<dbReference type="CDD" id="cd22332">
    <property type="entry name" value="HsdR_N"/>
    <property type="match status" value="1"/>
</dbReference>
<sequence>MAHREYNTVVRPLINQLTAMGWHHLAGADPGQPAHHPARSGRTDFARAVYPDRFRAAVSRLNPGPGGRPWLTGAQLDQLWELLDDARTSGSGIRGHLAATELLRKGVNAQLLTGWRKGDPEHVRLVDWENSLPPGEGNDLLVVSELRVERQDGRSATPDLVLFVNGLPWVVIECKAPGPIALDQAVSQVIGYAGAHAEAPVPDFVRYAQLLVATDRERAELGTVTSGPEHFAPWRTVEPATEDQVRQETGTPDDRPLSAQAVLVAGVLRPDHLLRLVRDFTTHTGTGSGAAKIVGRYQQFRAVGRLARRLRARLVTLASGRDPGNRGGVIWHTQGSGKSLTMAFLVRHLRSSPSLRRHKIVVVSDRIDLEKQIRRSLGAAEEEIHRAATVEQARRFLAVDVPDLVLIMIQKSRRDDAADDGTPETLDNGPDGDRHLHNRVANDGAEIVVLVDEAHRSHPGWQHARLRAMLPNAAFIGFTGTPVIDQTRKTTREIFGDFADLYTLRDAERDGAVVPVRYEAHHVALEVIEKVALDARFETTVPSDPERRERVLRRFARRKEVLESSAVIACKAEHMLRHWARTALPDGFGAQVVAVSRKAAVEYQRAIVRARDTLLAELDALDPDIVHDPMAHEYLSDDERALLYLLPHRHLLAAVVISEVEGKADPAEWRRWKLKSRHDDYIERFKQGIDSFRDRIPSDPSWAAETHGGPAPAPPSTPGPGTGEPWHREQAPSQRSGDGDEDRDGAEEGGPVAFLVVQSMLLTGFDAPVEQVLYLDRKLTGVELLQAIARTNRPYRAKEWGQVVDYVGIGPELAKALTAYDREHLREVYGYRNIQVDHLQPDYDGEQPTADQPWLETDAAADRLLRELAKRVQDFLDRNGTASLDTEEHREDLLAALENPLLRGKFDNLVRDFLTSLNAVLPRPRALPYEGLARRLGEVQYLARQRYRDDRDQFSPRRYGAKVRRLIARHLEAGGVEERIPPVEISDPAFMDRVRANPDPRARTAYLTSRLRMRIEARIGGDRVRYQRFSERLEEIVRSMAEDFEAAAAAMQDLVEDIRAADEDTAAPDGLDPYTERPVHSLLEETLKQPDGTPLPPGTDLVQASRDLTVEIAGLVHGPHFGWLPESRDRVRRELRHYLEDRLNVAWGATGPLASLLVELAEARHGDFRAYARRRGR</sequence>
<dbReference type="AlphaFoldDB" id="A0A1I1Q1Q8"/>
<dbReference type="SUPFAM" id="SSF52540">
    <property type="entry name" value="P-loop containing nucleoside triphosphate hydrolases"/>
    <property type="match status" value="1"/>
</dbReference>
<dbReference type="InterPro" id="IPR055180">
    <property type="entry name" value="HsdR_RecA-like_helicase_dom_2"/>
</dbReference>
<evidence type="ECO:0000256" key="1">
    <source>
        <dbReference type="ARBA" id="ARBA00000851"/>
    </source>
</evidence>
<dbReference type="Pfam" id="PF04313">
    <property type="entry name" value="HSDR_N"/>
    <property type="match status" value="1"/>
</dbReference>
<evidence type="ECO:0000256" key="6">
    <source>
        <dbReference type="ARBA" id="ARBA00022747"/>
    </source>
</evidence>
<keyword evidence="4" id="KW-0540">Nuclease</keyword>
<dbReference type="GO" id="GO:0009307">
    <property type="term" value="P:DNA restriction-modification system"/>
    <property type="evidence" value="ECO:0007669"/>
    <property type="project" value="UniProtKB-KW"/>
</dbReference>
<evidence type="ECO:0000256" key="11">
    <source>
        <dbReference type="SAM" id="MobiDB-lite"/>
    </source>
</evidence>
<dbReference type="RefSeq" id="WP_093840031.1">
    <property type="nucleotide sequence ID" value="NZ_FOLM01000010.1"/>
</dbReference>
<keyword evidence="5" id="KW-0547">Nucleotide-binding</keyword>
<comment type="similarity">
    <text evidence="2">Belongs to the HsdR family.</text>
</comment>
<dbReference type="Gene3D" id="3.90.1570.50">
    <property type="match status" value="1"/>
</dbReference>
<organism evidence="13 14">
    <name type="scientific">Streptomyces aidingensis</name>
    <dbReference type="NCBI Taxonomy" id="910347"/>
    <lineage>
        <taxon>Bacteria</taxon>
        <taxon>Bacillati</taxon>
        <taxon>Actinomycetota</taxon>
        <taxon>Actinomycetes</taxon>
        <taxon>Kitasatosporales</taxon>
        <taxon>Streptomycetaceae</taxon>
        <taxon>Streptomyces</taxon>
    </lineage>
</organism>
<keyword evidence="9" id="KW-0067">ATP-binding</keyword>
<feature type="region of interest" description="Disordered" evidence="11">
    <location>
        <begin position="416"/>
        <end position="435"/>
    </location>
</feature>
<keyword evidence="14" id="KW-1185">Reference proteome</keyword>
<dbReference type="PANTHER" id="PTHR30195">
    <property type="entry name" value="TYPE I SITE-SPECIFIC DEOXYRIBONUCLEASE PROTEIN SUBUNIT M AND R"/>
    <property type="match status" value="1"/>
</dbReference>
<reference evidence="13 14" key="1">
    <citation type="submission" date="2016-10" db="EMBL/GenBank/DDBJ databases">
        <authorList>
            <person name="de Groot N.N."/>
        </authorList>
    </citation>
    <scope>NUCLEOTIDE SEQUENCE [LARGE SCALE GENOMIC DNA]</scope>
    <source>
        <strain evidence="13 14">CGMCC 4.5739</strain>
    </source>
</reference>
<dbReference type="SMART" id="SM00487">
    <property type="entry name" value="DEXDc"/>
    <property type="match status" value="1"/>
</dbReference>
<proteinExistence type="inferred from homology"/>
<evidence type="ECO:0000259" key="12">
    <source>
        <dbReference type="SMART" id="SM00487"/>
    </source>
</evidence>
<dbReference type="InterPro" id="IPR007409">
    <property type="entry name" value="Restrct_endonuc_type1_HsdR_N"/>
</dbReference>
<dbReference type="InterPro" id="IPR051268">
    <property type="entry name" value="Type-I_R_enzyme_R_subunit"/>
</dbReference>
<dbReference type="OrthoDB" id="9758243at2"/>
<name>A0A1I1Q1Q8_9ACTN</name>
<gene>
    <name evidence="13" type="ORF">SAMN05421773_110212</name>
</gene>
<dbReference type="Proteomes" id="UP000199207">
    <property type="component" value="Unassembled WGS sequence"/>
</dbReference>
<protein>
    <recommendedName>
        <fullName evidence="3">type I site-specific deoxyribonuclease</fullName>
        <ecNumber evidence="3">3.1.21.3</ecNumber>
    </recommendedName>
</protein>
<keyword evidence="7" id="KW-0255">Endonuclease</keyword>
<dbReference type="EC" id="3.1.21.3" evidence="3"/>
<dbReference type="Pfam" id="PF18766">
    <property type="entry name" value="SWI2_SNF2"/>
    <property type="match status" value="1"/>
</dbReference>
<keyword evidence="10" id="KW-0238">DNA-binding</keyword>
<evidence type="ECO:0000256" key="9">
    <source>
        <dbReference type="ARBA" id="ARBA00022840"/>
    </source>
</evidence>
<dbReference type="GO" id="GO:0003677">
    <property type="term" value="F:DNA binding"/>
    <property type="evidence" value="ECO:0007669"/>
    <property type="project" value="UniProtKB-KW"/>
</dbReference>
<dbReference type="GO" id="GO:0009035">
    <property type="term" value="F:type I site-specific deoxyribonuclease activity"/>
    <property type="evidence" value="ECO:0007669"/>
    <property type="project" value="UniProtKB-EC"/>
</dbReference>
<evidence type="ECO:0000256" key="5">
    <source>
        <dbReference type="ARBA" id="ARBA00022741"/>
    </source>
</evidence>
<accession>A0A1I1Q1Q8</accession>
<evidence type="ECO:0000256" key="3">
    <source>
        <dbReference type="ARBA" id="ARBA00012654"/>
    </source>
</evidence>